<reference evidence="2" key="1">
    <citation type="journal article" date="2019" name="Int. J. Syst. Evol. Microbiol.">
        <title>The Global Catalogue of Microorganisms (GCM) 10K type strain sequencing project: providing services to taxonomists for standard genome sequencing and annotation.</title>
        <authorList>
            <consortium name="The Broad Institute Genomics Platform"/>
            <consortium name="The Broad Institute Genome Sequencing Center for Infectious Disease"/>
            <person name="Wu L."/>
            <person name="Ma J."/>
        </authorList>
    </citation>
    <scope>NUCLEOTIDE SEQUENCE [LARGE SCALE GENOMIC DNA]</scope>
    <source>
        <strain evidence="2">KCTC 23314</strain>
    </source>
</reference>
<comment type="caution">
    <text evidence="1">The sequence shown here is derived from an EMBL/GenBank/DDBJ whole genome shotgun (WGS) entry which is preliminary data.</text>
</comment>
<gene>
    <name evidence="1" type="ORF">GCM10007320_65760</name>
</gene>
<name>A0ABQ3GHN8_9BURK</name>
<sequence>MAGENDPMNKSQMIQTGWLVETAAGLMYWPMSELAEAFKYCEADAKPVPAWAYASELDAHQSAQATQEA</sequence>
<organism evidence="1 2">
    <name type="scientific">Pseudorhodoferax aquiterrae</name>
    <dbReference type="NCBI Taxonomy" id="747304"/>
    <lineage>
        <taxon>Bacteria</taxon>
        <taxon>Pseudomonadati</taxon>
        <taxon>Pseudomonadota</taxon>
        <taxon>Betaproteobacteria</taxon>
        <taxon>Burkholderiales</taxon>
        <taxon>Comamonadaceae</taxon>
    </lineage>
</organism>
<evidence type="ECO:0000313" key="2">
    <source>
        <dbReference type="Proteomes" id="UP000626210"/>
    </source>
</evidence>
<accession>A0ABQ3GHN8</accession>
<proteinExistence type="predicted"/>
<protein>
    <submittedName>
        <fullName evidence="1">Uncharacterized protein</fullName>
    </submittedName>
</protein>
<evidence type="ECO:0000313" key="1">
    <source>
        <dbReference type="EMBL" id="GHD04683.1"/>
    </source>
</evidence>
<dbReference type="Proteomes" id="UP000626210">
    <property type="component" value="Unassembled WGS sequence"/>
</dbReference>
<dbReference type="EMBL" id="BMYK01000052">
    <property type="protein sequence ID" value="GHD04683.1"/>
    <property type="molecule type" value="Genomic_DNA"/>
</dbReference>
<keyword evidence="2" id="KW-1185">Reference proteome</keyword>